<evidence type="ECO:0000256" key="2">
    <source>
        <dbReference type="ARBA" id="ARBA00023125"/>
    </source>
</evidence>
<proteinExistence type="predicted"/>
<dbReference type="EMBL" id="JAVBVO010000003">
    <property type="protein sequence ID" value="MDZ5757897.1"/>
    <property type="molecule type" value="Genomic_DNA"/>
</dbReference>
<comment type="caution">
    <text evidence="5">The sequence shown here is derived from an EMBL/GenBank/DDBJ whole genome shotgun (WGS) entry which is preliminary data.</text>
</comment>
<dbReference type="SUPFAM" id="SSF46785">
    <property type="entry name" value="Winged helix' DNA-binding domain"/>
    <property type="match status" value="1"/>
</dbReference>
<evidence type="ECO:0000313" key="5">
    <source>
        <dbReference type="EMBL" id="MDZ5757897.1"/>
    </source>
</evidence>
<dbReference type="PRINTS" id="PR00598">
    <property type="entry name" value="HTHMARR"/>
</dbReference>
<dbReference type="GO" id="GO:0003700">
    <property type="term" value="F:DNA-binding transcription factor activity"/>
    <property type="evidence" value="ECO:0007669"/>
    <property type="project" value="InterPro"/>
</dbReference>
<dbReference type="RefSeq" id="WP_322808575.1">
    <property type="nucleotide sequence ID" value="NZ_JAVBVO010000003.1"/>
</dbReference>
<feature type="domain" description="HTH marR-type" evidence="4">
    <location>
        <begin position="4"/>
        <end position="134"/>
    </location>
</feature>
<dbReference type="InterPro" id="IPR036390">
    <property type="entry name" value="WH_DNA-bd_sf"/>
</dbReference>
<evidence type="ECO:0000313" key="6">
    <source>
        <dbReference type="Proteomes" id="UP001290462"/>
    </source>
</evidence>
<dbReference type="AlphaFoldDB" id="A0AAW9JN95"/>
<keyword evidence="3" id="KW-0804">Transcription</keyword>
<sequence>MGIESGLLEQINTFYQELSELKKQVLKQHRINEAQLKILTELKIEALSLKKLALSLTTEKSTLSRQVASLVKSGWLLKDQSADKRMQFISLTVFGKESLTKIEEQLEQPWTSLFHTWSEEEKQLLSILLGRVARSLHQQKKVEE</sequence>
<reference evidence="5" key="1">
    <citation type="submission" date="2023-08" db="EMBL/GenBank/DDBJ databases">
        <title>Genomic characterization of piscicolin 126 produced by Carnobacterium maltaromaticum CM22 strain isolated from salmon (Salmo salar).</title>
        <authorList>
            <person name="Gonzalez-Gragera E."/>
            <person name="Garcia-Lopez J.D."/>
            <person name="Teso-Perez C."/>
            <person name="Gimenez-Hernandez I."/>
            <person name="Peralta-Sanchez J.M."/>
            <person name="Valdivia E."/>
            <person name="Montalban-Lopez M."/>
            <person name="Martin-Platero A.M."/>
            <person name="Banos A."/>
            <person name="Martinez-Bueno M."/>
        </authorList>
    </citation>
    <scope>NUCLEOTIDE SEQUENCE</scope>
    <source>
        <strain evidence="5">CM22</strain>
    </source>
</reference>
<dbReference type="SMART" id="SM00347">
    <property type="entry name" value="HTH_MARR"/>
    <property type="match status" value="1"/>
</dbReference>
<dbReference type="GO" id="GO:0003677">
    <property type="term" value="F:DNA binding"/>
    <property type="evidence" value="ECO:0007669"/>
    <property type="project" value="UniProtKB-KW"/>
</dbReference>
<evidence type="ECO:0000259" key="4">
    <source>
        <dbReference type="PROSITE" id="PS50995"/>
    </source>
</evidence>
<dbReference type="InterPro" id="IPR000835">
    <property type="entry name" value="HTH_MarR-typ"/>
</dbReference>
<dbReference type="PROSITE" id="PS50995">
    <property type="entry name" value="HTH_MARR_2"/>
    <property type="match status" value="1"/>
</dbReference>
<evidence type="ECO:0000256" key="3">
    <source>
        <dbReference type="ARBA" id="ARBA00023163"/>
    </source>
</evidence>
<dbReference type="PANTHER" id="PTHR42756:SF1">
    <property type="entry name" value="TRANSCRIPTIONAL REPRESSOR OF EMRAB OPERON"/>
    <property type="match status" value="1"/>
</dbReference>
<name>A0AAW9JN95_CARML</name>
<dbReference type="Gene3D" id="1.10.10.10">
    <property type="entry name" value="Winged helix-like DNA-binding domain superfamily/Winged helix DNA-binding domain"/>
    <property type="match status" value="1"/>
</dbReference>
<dbReference type="Pfam" id="PF01047">
    <property type="entry name" value="MarR"/>
    <property type="match status" value="1"/>
</dbReference>
<dbReference type="Proteomes" id="UP001290462">
    <property type="component" value="Unassembled WGS sequence"/>
</dbReference>
<organism evidence="5 6">
    <name type="scientific">Carnobacterium maltaromaticum</name>
    <name type="common">Carnobacterium piscicola</name>
    <dbReference type="NCBI Taxonomy" id="2751"/>
    <lineage>
        <taxon>Bacteria</taxon>
        <taxon>Bacillati</taxon>
        <taxon>Bacillota</taxon>
        <taxon>Bacilli</taxon>
        <taxon>Lactobacillales</taxon>
        <taxon>Carnobacteriaceae</taxon>
        <taxon>Carnobacterium</taxon>
    </lineage>
</organism>
<keyword evidence="1" id="KW-0805">Transcription regulation</keyword>
<evidence type="ECO:0000256" key="1">
    <source>
        <dbReference type="ARBA" id="ARBA00023015"/>
    </source>
</evidence>
<gene>
    <name evidence="5" type="ORF">RAK27_04425</name>
</gene>
<dbReference type="InterPro" id="IPR036388">
    <property type="entry name" value="WH-like_DNA-bd_sf"/>
</dbReference>
<keyword evidence="2" id="KW-0238">DNA-binding</keyword>
<dbReference type="PANTHER" id="PTHR42756">
    <property type="entry name" value="TRANSCRIPTIONAL REGULATOR, MARR"/>
    <property type="match status" value="1"/>
</dbReference>
<accession>A0AAW9JN95</accession>
<protein>
    <submittedName>
        <fullName evidence="5">MarR family transcriptional regulator</fullName>
    </submittedName>
</protein>